<evidence type="ECO:0000256" key="1">
    <source>
        <dbReference type="ARBA" id="ARBA00022741"/>
    </source>
</evidence>
<dbReference type="PANTHER" id="PTHR46090:SF1">
    <property type="entry name" value="ADP-RIBOSYLATION FACTOR-LIKE PROTEIN 13A"/>
    <property type="match status" value="1"/>
</dbReference>
<dbReference type="GeneID" id="103069056"/>
<dbReference type="SMART" id="SM00178">
    <property type="entry name" value="SAR"/>
    <property type="match status" value="1"/>
</dbReference>
<dbReference type="InterPro" id="IPR051995">
    <property type="entry name" value="Ciliary_GTPase"/>
</dbReference>
<gene>
    <name evidence="7" type="primary">ARL13A</name>
</gene>
<name>A0A340Y6Q1_LIPVE</name>
<evidence type="ECO:0000256" key="3">
    <source>
        <dbReference type="PIRSR" id="PIRSR606689-1"/>
    </source>
</evidence>
<sequence>MFRILTSCWPHVKATEETRRNVTIIIIGLDNSGKTVLVKAFQRLLPSRMGGCMKPELTTLLLDDYEVSVYDLNGDRNGREIWPNYYAQAHGFVFVLDSSDLRRMQEVKVILPRLLSDERVAGKPILLLANKQDKKDALLLCDITEYLLLERLTNKNQSLCRVEPCSAIKNLQRRNHEPIIGGLRWLLSAIGDKYEELCAHQQPLPSSIPAPKSTRGFGEICSPDSFTTRMGKSKEKRQHPGQHSMEPRPLKPILQPSNESYPHQEAQEQLGGIRLRVKTTLAMKIRALMSLYPDAPDEVCEQHVVGDQLQLSLRSTGSV</sequence>
<dbReference type="InParanoid" id="A0A340Y6Q1"/>
<feature type="binding site" evidence="3">
    <location>
        <position position="74"/>
    </location>
    <ligand>
        <name>GTP</name>
        <dbReference type="ChEBI" id="CHEBI:37565"/>
    </ligand>
</feature>
<dbReference type="KEGG" id="lve:103069056"/>
<dbReference type="CTD" id="392509"/>
<reference evidence="7" key="1">
    <citation type="submission" date="2025-08" db="UniProtKB">
        <authorList>
            <consortium name="RefSeq"/>
        </authorList>
    </citation>
    <scope>IDENTIFICATION</scope>
</reference>
<dbReference type="GO" id="GO:1905515">
    <property type="term" value="P:non-motile cilium assembly"/>
    <property type="evidence" value="ECO:0007669"/>
    <property type="project" value="TreeGrafter"/>
</dbReference>
<evidence type="ECO:0000256" key="5">
    <source>
        <dbReference type="SAM" id="MobiDB-lite"/>
    </source>
</evidence>
<dbReference type="SUPFAM" id="SSF52540">
    <property type="entry name" value="P-loop containing nucleoside triphosphate hydrolases"/>
    <property type="match status" value="1"/>
</dbReference>
<feature type="region of interest" description="Disordered" evidence="5">
    <location>
        <begin position="224"/>
        <end position="268"/>
    </location>
</feature>
<dbReference type="STRING" id="118797.A0A340Y6Q1"/>
<evidence type="ECO:0000313" key="6">
    <source>
        <dbReference type="Proteomes" id="UP000265300"/>
    </source>
</evidence>
<proteinExistence type="predicted"/>
<dbReference type="GO" id="GO:0046872">
    <property type="term" value="F:metal ion binding"/>
    <property type="evidence" value="ECO:0007669"/>
    <property type="project" value="UniProtKB-KW"/>
</dbReference>
<keyword evidence="4" id="KW-0479">Metal-binding</keyword>
<organism evidence="6 7">
    <name type="scientific">Lipotes vexillifer</name>
    <name type="common">Yangtze river dolphin</name>
    <dbReference type="NCBI Taxonomy" id="118797"/>
    <lineage>
        <taxon>Eukaryota</taxon>
        <taxon>Metazoa</taxon>
        <taxon>Chordata</taxon>
        <taxon>Craniata</taxon>
        <taxon>Vertebrata</taxon>
        <taxon>Euteleostomi</taxon>
        <taxon>Mammalia</taxon>
        <taxon>Eutheria</taxon>
        <taxon>Laurasiatheria</taxon>
        <taxon>Artiodactyla</taxon>
        <taxon>Whippomorpha</taxon>
        <taxon>Cetacea</taxon>
        <taxon>Odontoceti</taxon>
        <taxon>Lipotidae</taxon>
        <taxon>Lipotes</taxon>
    </lineage>
</organism>
<dbReference type="Proteomes" id="UP000265300">
    <property type="component" value="Unplaced"/>
</dbReference>
<keyword evidence="2 3" id="KW-0342">GTP-binding</keyword>
<dbReference type="PROSITE" id="PS51417">
    <property type="entry name" value="ARF"/>
    <property type="match status" value="1"/>
</dbReference>
<dbReference type="PRINTS" id="PR00328">
    <property type="entry name" value="SAR1GTPBP"/>
</dbReference>
<dbReference type="AlphaFoldDB" id="A0A340Y6Q1"/>
<accession>A0A340Y6Q1</accession>
<keyword evidence="1 3" id="KW-0547">Nucleotide-binding</keyword>
<dbReference type="GO" id="GO:0060170">
    <property type="term" value="C:ciliary membrane"/>
    <property type="evidence" value="ECO:0007669"/>
    <property type="project" value="TreeGrafter"/>
</dbReference>
<dbReference type="InterPro" id="IPR006689">
    <property type="entry name" value="Small_GTPase_ARF/SAR"/>
</dbReference>
<dbReference type="OrthoDB" id="14717at2759"/>
<dbReference type="Pfam" id="PF00025">
    <property type="entry name" value="Arf"/>
    <property type="match status" value="1"/>
</dbReference>
<dbReference type="FunFam" id="3.40.50.300:FF:000415">
    <property type="entry name" value="ADP-ribosylation factor-like GTPase 13B"/>
    <property type="match status" value="1"/>
</dbReference>
<keyword evidence="4" id="KW-0460">Magnesium</keyword>
<dbReference type="Gene3D" id="3.40.50.300">
    <property type="entry name" value="P-loop containing nucleotide triphosphate hydrolases"/>
    <property type="match status" value="1"/>
</dbReference>
<feature type="binding site" evidence="4">
    <location>
        <position position="35"/>
    </location>
    <ligand>
        <name>Mg(2+)</name>
        <dbReference type="ChEBI" id="CHEBI:18420"/>
    </ligand>
</feature>
<dbReference type="GO" id="GO:0097500">
    <property type="term" value="P:receptor localization to non-motile cilium"/>
    <property type="evidence" value="ECO:0007669"/>
    <property type="project" value="TreeGrafter"/>
</dbReference>
<dbReference type="SMART" id="SM00177">
    <property type="entry name" value="ARF"/>
    <property type="match status" value="1"/>
</dbReference>
<feature type="binding site" evidence="3">
    <location>
        <begin position="130"/>
        <end position="133"/>
    </location>
    <ligand>
        <name>GTP</name>
        <dbReference type="ChEBI" id="CHEBI:37565"/>
    </ligand>
</feature>
<dbReference type="GO" id="GO:0097730">
    <property type="term" value="C:non-motile cilium"/>
    <property type="evidence" value="ECO:0007669"/>
    <property type="project" value="TreeGrafter"/>
</dbReference>
<evidence type="ECO:0000256" key="2">
    <source>
        <dbReference type="ARBA" id="ARBA00023134"/>
    </source>
</evidence>
<evidence type="ECO:0000313" key="7">
    <source>
        <dbReference type="RefSeq" id="XP_007468037.1"/>
    </source>
</evidence>
<dbReference type="CDD" id="cd04161">
    <property type="entry name" value="Arl2l1_Arl13_like"/>
    <property type="match status" value="1"/>
</dbReference>
<keyword evidence="6" id="KW-1185">Reference proteome</keyword>
<dbReference type="InterPro" id="IPR027417">
    <property type="entry name" value="P-loop_NTPase"/>
</dbReference>
<dbReference type="PANTHER" id="PTHR46090">
    <property type="entry name" value="ADP-RIBOSYLATION FACTOR-LIKE PROTEIN 13B"/>
    <property type="match status" value="1"/>
</dbReference>
<evidence type="ECO:0000256" key="4">
    <source>
        <dbReference type="PIRSR" id="PIRSR606689-2"/>
    </source>
</evidence>
<feature type="binding site" evidence="3">
    <location>
        <begin position="28"/>
        <end position="35"/>
    </location>
    <ligand>
        <name>GTP</name>
        <dbReference type="ChEBI" id="CHEBI:37565"/>
    </ligand>
</feature>
<dbReference type="GO" id="GO:0005525">
    <property type="term" value="F:GTP binding"/>
    <property type="evidence" value="ECO:0007669"/>
    <property type="project" value="UniProtKB-KW"/>
</dbReference>
<dbReference type="GO" id="GO:0031514">
    <property type="term" value="C:motile cilium"/>
    <property type="evidence" value="ECO:0007669"/>
    <property type="project" value="TreeGrafter"/>
</dbReference>
<dbReference type="RefSeq" id="XP_007468037.1">
    <property type="nucleotide sequence ID" value="XM_007467975.1"/>
</dbReference>
<protein>
    <submittedName>
        <fullName evidence="7">ADP-ribosylation factor-like protein 13A</fullName>
    </submittedName>
</protein>
<dbReference type="GO" id="GO:0003924">
    <property type="term" value="F:GTPase activity"/>
    <property type="evidence" value="ECO:0007669"/>
    <property type="project" value="InterPro"/>
</dbReference>